<comment type="similarity">
    <text evidence="1 3">Belongs to the sulfotransferase 1 family.</text>
</comment>
<reference evidence="5" key="1">
    <citation type="submission" date="2020-09" db="EMBL/GenBank/DDBJ databases">
        <title>Genome-Enabled Discovery of Anthraquinone Biosynthesis in Senna tora.</title>
        <authorList>
            <person name="Kang S.-H."/>
            <person name="Pandey R.P."/>
            <person name="Lee C.-M."/>
            <person name="Sim J.-S."/>
            <person name="Jeong J.-T."/>
            <person name="Choi B.-S."/>
            <person name="Jung M."/>
            <person name="Ginzburg D."/>
            <person name="Zhao K."/>
            <person name="Won S.Y."/>
            <person name="Oh T.-J."/>
            <person name="Yu Y."/>
            <person name="Kim N.-H."/>
            <person name="Lee O.R."/>
            <person name="Lee T.-H."/>
            <person name="Bashyal P."/>
            <person name="Kim T.-S."/>
            <person name="Lee W.-H."/>
            <person name="Kawkins C."/>
            <person name="Kim C.-K."/>
            <person name="Kim J.S."/>
            <person name="Ahn B.O."/>
            <person name="Rhee S.Y."/>
            <person name="Sohng J.K."/>
        </authorList>
    </citation>
    <scope>NUCLEOTIDE SEQUENCE</scope>
    <source>
        <tissue evidence="5">Leaf</tissue>
    </source>
</reference>
<dbReference type="InterPro" id="IPR000863">
    <property type="entry name" value="Sulfotransferase_dom"/>
</dbReference>
<dbReference type="EMBL" id="JAAIUW010000006">
    <property type="protein sequence ID" value="KAF7827937.1"/>
    <property type="molecule type" value="Genomic_DNA"/>
</dbReference>
<dbReference type="Pfam" id="PF00685">
    <property type="entry name" value="Sulfotransfer_1"/>
    <property type="match status" value="1"/>
</dbReference>
<name>A0A834TUX9_9FABA</name>
<sequence>MAAANHHLLPHDDQPSNSSCEPLLPKFIEVEENISQECRDIISGLPREEGWFQNSLYQFKGFWDQAWLIQGALGFQKHFEARDDDILLVTTPKSGTTWLKAILYATLNRSNFPPNSHNHPLLTNSPHMLLPFMEGSHQDNISRDRIDGMASPRLLFTHLPYSSLPESVKHSSCKIVFLCRNPKDNFVSLWHFANKIRPKTWGTLSLEEAFDKFCRGVSPHGPFWDHVLGYWLESLKRSEKVKFLKYEDLKDQPVASLKTLAHFIGHSFSQEEEANGVIDNIVSLCSFENLSNLKVNKDGELPFGMAAGAYFRQGQVGDSVNYLSSESLEKIDSIAEQKFGPHGLKF</sequence>
<dbReference type="EC" id="2.8.2.-" evidence="3"/>
<keyword evidence="6" id="KW-1185">Reference proteome</keyword>
<evidence type="ECO:0000256" key="2">
    <source>
        <dbReference type="ARBA" id="ARBA00022679"/>
    </source>
</evidence>
<feature type="domain" description="Sulfotransferase" evidence="4">
    <location>
        <begin position="83"/>
        <end position="340"/>
    </location>
</feature>
<dbReference type="Proteomes" id="UP000634136">
    <property type="component" value="Unassembled WGS sequence"/>
</dbReference>
<accession>A0A834TUX9</accession>
<evidence type="ECO:0000256" key="1">
    <source>
        <dbReference type="ARBA" id="ARBA00005771"/>
    </source>
</evidence>
<dbReference type="SUPFAM" id="SSF52540">
    <property type="entry name" value="P-loop containing nucleoside triphosphate hydrolases"/>
    <property type="match status" value="1"/>
</dbReference>
<evidence type="ECO:0000259" key="4">
    <source>
        <dbReference type="Pfam" id="PF00685"/>
    </source>
</evidence>
<gene>
    <name evidence="5" type="ORF">G2W53_019101</name>
</gene>
<keyword evidence="2 3" id="KW-0808">Transferase</keyword>
<organism evidence="5 6">
    <name type="scientific">Senna tora</name>
    <dbReference type="NCBI Taxonomy" id="362788"/>
    <lineage>
        <taxon>Eukaryota</taxon>
        <taxon>Viridiplantae</taxon>
        <taxon>Streptophyta</taxon>
        <taxon>Embryophyta</taxon>
        <taxon>Tracheophyta</taxon>
        <taxon>Spermatophyta</taxon>
        <taxon>Magnoliopsida</taxon>
        <taxon>eudicotyledons</taxon>
        <taxon>Gunneridae</taxon>
        <taxon>Pentapetalae</taxon>
        <taxon>rosids</taxon>
        <taxon>fabids</taxon>
        <taxon>Fabales</taxon>
        <taxon>Fabaceae</taxon>
        <taxon>Caesalpinioideae</taxon>
        <taxon>Cassia clade</taxon>
        <taxon>Senna</taxon>
    </lineage>
</organism>
<evidence type="ECO:0000256" key="3">
    <source>
        <dbReference type="RuleBase" id="RU361155"/>
    </source>
</evidence>
<dbReference type="PANTHER" id="PTHR11783">
    <property type="entry name" value="SULFOTRANSFERASE SULT"/>
    <property type="match status" value="1"/>
</dbReference>
<evidence type="ECO:0000313" key="5">
    <source>
        <dbReference type="EMBL" id="KAF7827937.1"/>
    </source>
</evidence>
<proteinExistence type="inferred from homology"/>
<dbReference type="Gene3D" id="3.40.50.300">
    <property type="entry name" value="P-loop containing nucleotide triphosphate hydrolases"/>
    <property type="match status" value="1"/>
</dbReference>
<dbReference type="GO" id="GO:0008146">
    <property type="term" value="F:sulfotransferase activity"/>
    <property type="evidence" value="ECO:0007669"/>
    <property type="project" value="InterPro"/>
</dbReference>
<dbReference type="InterPro" id="IPR027417">
    <property type="entry name" value="P-loop_NTPase"/>
</dbReference>
<protein>
    <recommendedName>
        <fullName evidence="3">Sulfotransferase</fullName>
        <ecNumber evidence="3">2.8.2.-</ecNumber>
    </recommendedName>
</protein>
<dbReference type="OrthoDB" id="205623at2759"/>
<comment type="caution">
    <text evidence="5">The sequence shown here is derived from an EMBL/GenBank/DDBJ whole genome shotgun (WGS) entry which is preliminary data.</text>
</comment>
<dbReference type="AlphaFoldDB" id="A0A834TUX9"/>
<evidence type="ECO:0000313" key="6">
    <source>
        <dbReference type="Proteomes" id="UP000634136"/>
    </source>
</evidence>